<feature type="binding site" evidence="7">
    <location>
        <position position="22"/>
    </location>
    <ligand>
        <name>3-phosphoshikimate</name>
        <dbReference type="ChEBI" id="CHEBI:145989"/>
    </ligand>
</feature>
<evidence type="ECO:0000259" key="8">
    <source>
        <dbReference type="Pfam" id="PF00275"/>
    </source>
</evidence>
<dbReference type="GO" id="GO:0005737">
    <property type="term" value="C:cytoplasm"/>
    <property type="evidence" value="ECO:0007669"/>
    <property type="project" value="UniProtKB-SubCell"/>
</dbReference>
<dbReference type="HAMAP" id="MF_00210">
    <property type="entry name" value="EPSP_synth"/>
    <property type="match status" value="1"/>
</dbReference>
<feature type="binding site" evidence="7">
    <location>
        <position position="177"/>
    </location>
    <ligand>
        <name>3-phosphoshikimate</name>
        <dbReference type="ChEBI" id="CHEBI:145989"/>
    </ligand>
</feature>
<feature type="binding site" evidence="7">
    <location>
        <position position="357"/>
    </location>
    <ligand>
        <name>3-phosphoshikimate</name>
        <dbReference type="ChEBI" id="CHEBI:145989"/>
    </ligand>
</feature>
<dbReference type="GO" id="GO:0009423">
    <property type="term" value="P:chorismate biosynthetic process"/>
    <property type="evidence" value="ECO:0007669"/>
    <property type="project" value="UniProtKB-UniRule"/>
</dbReference>
<evidence type="ECO:0000256" key="3">
    <source>
        <dbReference type="ARBA" id="ARBA00022605"/>
    </source>
</evidence>
<dbReference type="InterPro" id="IPR001986">
    <property type="entry name" value="Enolpyruvate_Tfrase_dom"/>
</dbReference>
<dbReference type="Pfam" id="PF00275">
    <property type="entry name" value="EPSP_synthase"/>
    <property type="match status" value="1"/>
</dbReference>
<evidence type="ECO:0000256" key="7">
    <source>
        <dbReference type="HAMAP-Rule" id="MF_00210"/>
    </source>
</evidence>
<evidence type="ECO:0000256" key="4">
    <source>
        <dbReference type="ARBA" id="ARBA00022679"/>
    </source>
</evidence>
<comment type="subcellular location">
    <subcellularLocation>
        <location evidence="7">Cytoplasm</location>
    </subcellularLocation>
</comment>
<dbReference type="EC" id="2.5.1.19" evidence="7"/>
<dbReference type="PROSITE" id="PS00104">
    <property type="entry name" value="EPSP_SYNTHASE_1"/>
    <property type="match status" value="1"/>
</dbReference>
<comment type="pathway">
    <text evidence="1 7">Metabolic intermediate biosynthesis; chorismate biosynthesis; chorismate from D-erythrose 4-phosphate and phosphoenolpyruvate: step 6/7.</text>
</comment>
<feature type="binding site" evidence="7">
    <location>
        <position position="430"/>
    </location>
    <ligand>
        <name>phosphoenolpyruvate</name>
        <dbReference type="ChEBI" id="CHEBI:58702"/>
    </ligand>
</feature>
<feature type="binding site" evidence="7">
    <location>
        <position position="96"/>
    </location>
    <ligand>
        <name>phosphoenolpyruvate</name>
        <dbReference type="ChEBI" id="CHEBI:58702"/>
    </ligand>
</feature>
<keyword evidence="7" id="KW-0963">Cytoplasm</keyword>
<keyword evidence="4 7" id="KW-0808">Transferase</keyword>
<evidence type="ECO:0000313" key="10">
    <source>
        <dbReference type="Proteomes" id="UP000266258"/>
    </source>
</evidence>
<feature type="binding site" evidence="7">
    <location>
        <position position="176"/>
    </location>
    <ligand>
        <name>3-phosphoshikimate</name>
        <dbReference type="ChEBI" id="CHEBI:145989"/>
    </ligand>
</feature>
<feature type="binding site" evidence="7">
    <location>
        <position position="361"/>
    </location>
    <ligand>
        <name>phosphoenolpyruvate</name>
        <dbReference type="ChEBI" id="CHEBI:58702"/>
    </ligand>
</feature>
<gene>
    <name evidence="7 9" type="primary">aroA</name>
    <name evidence="9" type="ORF">CJP74_04550</name>
</gene>
<dbReference type="InterPro" id="IPR036968">
    <property type="entry name" value="Enolpyruvate_Tfrase_sf"/>
</dbReference>
<dbReference type="RefSeq" id="WP_119497099.1">
    <property type="nucleotide sequence ID" value="NZ_NRJH01000036.1"/>
</dbReference>
<feature type="binding site" evidence="7">
    <location>
        <position position="328"/>
    </location>
    <ligand>
        <name>3-phosphoshikimate</name>
        <dbReference type="ChEBI" id="CHEBI:145989"/>
    </ligand>
</feature>
<feature type="active site" description="Proton acceptor" evidence="7">
    <location>
        <position position="328"/>
    </location>
</feature>
<feature type="binding site" evidence="7">
    <location>
        <position position="23"/>
    </location>
    <ligand>
        <name>3-phosphoshikimate</name>
        <dbReference type="ChEBI" id="CHEBI:145989"/>
    </ligand>
</feature>
<keyword evidence="3 7" id="KW-0028">Amino-acid biosynthesis</keyword>
<feature type="binding site" evidence="7">
    <location>
        <position position="204"/>
    </location>
    <ligand>
        <name>3-phosphoshikimate</name>
        <dbReference type="ChEBI" id="CHEBI:145989"/>
    </ligand>
</feature>
<feature type="binding site" evidence="7">
    <location>
        <position position="178"/>
    </location>
    <ligand>
        <name>phosphoenolpyruvate</name>
        <dbReference type="ChEBI" id="CHEBI:58702"/>
    </ligand>
</feature>
<protein>
    <recommendedName>
        <fullName evidence="7">3-phosphoshikimate 1-carboxyvinyltransferase</fullName>
        <ecNumber evidence="7">2.5.1.19</ecNumber>
    </recommendedName>
    <alternativeName>
        <fullName evidence="7">5-enolpyruvylshikimate-3-phosphate synthase</fullName>
        <shortName evidence="7">EPSP synthase</shortName>
        <shortName evidence="7">EPSPS</shortName>
    </alternativeName>
</protein>
<dbReference type="SUPFAM" id="SSF55205">
    <property type="entry name" value="EPT/RTPC-like"/>
    <property type="match status" value="1"/>
</dbReference>
<comment type="subunit">
    <text evidence="7">Monomer.</text>
</comment>
<dbReference type="PANTHER" id="PTHR21090">
    <property type="entry name" value="AROM/DEHYDROQUINATE SYNTHASE"/>
    <property type="match status" value="1"/>
</dbReference>
<dbReference type="CDD" id="cd01556">
    <property type="entry name" value="EPSP_synthase"/>
    <property type="match status" value="1"/>
</dbReference>
<dbReference type="InterPro" id="IPR023193">
    <property type="entry name" value="EPSP_synthase_CS"/>
</dbReference>
<dbReference type="EMBL" id="NRJH01000036">
    <property type="protein sequence ID" value="RIY32460.1"/>
    <property type="molecule type" value="Genomic_DNA"/>
</dbReference>
<feature type="binding site" evidence="7">
    <location>
        <position position="22"/>
    </location>
    <ligand>
        <name>phosphoenolpyruvate</name>
        <dbReference type="ChEBI" id="CHEBI:58702"/>
    </ligand>
</feature>
<keyword evidence="10" id="KW-1185">Reference proteome</keyword>
<dbReference type="OrthoDB" id="9809920at2"/>
<feature type="binding site" evidence="7">
    <location>
        <position position="353"/>
    </location>
    <ligand>
        <name>3-phosphoshikimate</name>
        <dbReference type="ChEBI" id="CHEBI:145989"/>
    </ligand>
</feature>
<dbReference type="GO" id="GO:0003866">
    <property type="term" value="F:3-phosphoshikimate 1-carboxyvinyltransferase activity"/>
    <property type="evidence" value="ECO:0007669"/>
    <property type="project" value="UniProtKB-UniRule"/>
</dbReference>
<name>A0A3A1Y504_9GAMM</name>
<proteinExistence type="inferred from homology"/>
<keyword evidence="5 7" id="KW-0057">Aromatic amino acid biosynthesis</keyword>
<evidence type="ECO:0000256" key="1">
    <source>
        <dbReference type="ARBA" id="ARBA00004811"/>
    </source>
</evidence>
<feature type="binding site" evidence="7">
    <location>
        <position position="27"/>
    </location>
    <ligand>
        <name>3-phosphoshikimate</name>
        <dbReference type="ChEBI" id="CHEBI:145989"/>
    </ligand>
</feature>
<dbReference type="GO" id="GO:0009073">
    <property type="term" value="P:aromatic amino acid family biosynthetic process"/>
    <property type="evidence" value="ECO:0007669"/>
    <property type="project" value="UniProtKB-KW"/>
</dbReference>
<dbReference type="InterPro" id="IPR013792">
    <property type="entry name" value="RNA3'P_cycl/enolpyr_Trfase_a/b"/>
</dbReference>
<dbReference type="Proteomes" id="UP000266258">
    <property type="component" value="Unassembled WGS sequence"/>
</dbReference>
<comment type="function">
    <text evidence="7">Catalyzes the transfer of the enolpyruvyl moiety of phosphoenolpyruvate (PEP) to the 5-hydroxyl of shikimate-3-phosphate (S3P) to produce enolpyruvyl shikimate-3-phosphate and inorganic phosphate.</text>
</comment>
<dbReference type="Gene3D" id="3.65.10.10">
    <property type="entry name" value="Enolpyruvate transferase domain"/>
    <property type="match status" value="2"/>
</dbReference>
<accession>A0A3A1Y504</accession>
<dbReference type="UniPathway" id="UPA00053">
    <property type="reaction ID" value="UER00089"/>
</dbReference>
<evidence type="ECO:0000256" key="5">
    <source>
        <dbReference type="ARBA" id="ARBA00023141"/>
    </source>
</evidence>
<dbReference type="AlphaFoldDB" id="A0A3A1Y504"/>
<comment type="similarity">
    <text evidence="2 7">Belongs to the EPSP synthase family.</text>
</comment>
<dbReference type="NCBIfam" id="TIGR01356">
    <property type="entry name" value="aroA"/>
    <property type="match status" value="1"/>
</dbReference>
<evidence type="ECO:0000256" key="6">
    <source>
        <dbReference type="ARBA" id="ARBA00044633"/>
    </source>
</evidence>
<dbReference type="InterPro" id="IPR006264">
    <property type="entry name" value="EPSP_synthase"/>
</dbReference>
<sequence>MEKLTLKSSPLAHGTITIPGSKSLSNRLLLLSALAKGTTKVTNLLKSDDVYWMLKALETLGIKYQVNESQDQALVEGNGGIFTLDGKYDLFLGNAGTAFRPLIAALAFNRGDAEFTIHGEPRMHERPVGDLVDALNAIGCEIEYLNEKGYAPLRIVTKKDNKSLDPISINIPGNISSQFLTSILMVAPVIGTQVTINLTSELVSKPYIDITLNCMQKFNVEVEQLEAYKKYVIKPQSYLSPEKVIVEGDASSASYFLLAGAIGGDVTVQGIDMTSTQGDKNFVYALEAMGAKISFGEGFIRAQKNTELEQQTGYPLKAVDLNLNHIPDAAMGIAIAALFCPPGSKTIIRDIYNWRVKETDRLAAMANELKAVGAQVVEGEDYLEVVAPEKLKAAEIKTYNDHRMAMCFSLVSLNKQGVEVTILDPKCTSKTFPTYFTEFNKIHGK</sequence>
<evidence type="ECO:0000256" key="2">
    <source>
        <dbReference type="ARBA" id="ARBA00009948"/>
    </source>
</evidence>
<dbReference type="PANTHER" id="PTHR21090:SF5">
    <property type="entry name" value="PENTAFUNCTIONAL AROM POLYPEPTIDE"/>
    <property type="match status" value="1"/>
</dbReference>
<reference evidence="9 10" key="1">
    <citation type="submission" date="2017-08" db="EMBL/GenBank/DDBJ databases">
        <title>Reclassification of Bisgaard taxon 37 and 44.</title>
        <authorList>
            <person name="Christensen H."/>
        </authorList>
    </citation>
    <scope>NUCLEOTIDE SEQUENCE [LARGE SCALE GENOMIC DNA]</scope>
    <source>
        <strain evidence="9 10">B96_4</strain>
    </source>
</reference>
<feature type="binding site" evidence="7">
    <location>
        <position position="126"/>
    </location>
    <ligand>
        <name>phosphoenolpyruvate</name>
        <dbReference type="ChEBI" id="CHEBI:58702"/>
    </ligand>
</feature>
<dbReference type="PIRSF" id="PIRSF000505">
    <property type="entry name" value="EPSPS"/>
    <property type="match status" value="1"/>
</dbReference>
<comment type="caution">
    <text evidence="9">The sequence shown here is derived from an EMBL/GenBank/DDBJ whole genome shotgun (WGS) entry which is preliminary data.</text>
</comment>
<feature type="binding site" evidence="7">
    <location>
        <position position="403"/>
    </location>
    <ligand>
        <name>phosphoenolpyruvate</name>
        <dbReference type="ChEBI" id="CHEBI:58702"/>
    </ligand>
</feature>
<organism evidence="9 10">
    <name type="scientific">Psittacicella melopsittaci</name>
    <dbReference type="NCBI Taxonomy" id="2028576"/>
    <lineage>
        <taxon>Bacteria</taxon>
        <taxon>Pseudomonadati</taxon>
        <taxon>Pseudomonadota</taxon>
        <taxon>Gammaproteobacteria</taxon>
        <taxon>Pasteurellales</taxon>
        <taxon>Psittacicellaceae</taxon>
        <taxon>Psittacicella</taxon>
    </lineage>
</organism>
<feature type="domain" description="Enolpyruvate transferase" evidence="8">
    <location>
        <begin position="13"/>
        <end position="437"/>
    </location>
</feature>
<dbReference type="PROSITE" id="PS00885">
    <property type="entry name" value="EPSP_SYNTHASE_2"/>
    <property type="match status" value="1"/>
</dbReference>
<comment type="catalytic activity">
    <reaction evidence="6">
        <text>3-phosphoshikimate + phosphoenolpyruvate = 5-O-(1-carboxyvinyl)-3-phosphoshikimate + phosphate</text>
        <dbReference type="Rhea" id="RHEA:21256"/>
        <dbReference type="ChEBI" id="CHEBI:43474"/>
        <dbReference type="ChEBI" id="CHEBI:57701"/>
        <dbReference type="ChEBI" id="CHEBI:58702"/>
        <dbReference type="ChEBI" id="CHEBI:145989"/>
        <dbReference type="EC" id="2.5.1.19"/>
    </reaction>
    <physiologicalReaction direction="left-to-right" evidence="6">
        <dbReference type="Rhea" id="RHEA:21257"/>
    </physiologicalReaction>
</comment>
<dbReference type="GO" id="GO:0008652">
    <property type="term" value="P:amino acid biosynthetic process"/>
    <property type="evidence" value="ECO:0007669"/>
    <property type="project" value="UniProtKB-KW"/>
</dbReference>
<feature type="binding site" evidence="7">
    <location>
        <position position="178"/>
    </location>
    <ligand>
        <name>3-phosphoshikimate</name>
        <dbReference type="ChEBI" id="CHEBI:145989"/>
    </ligand>
</feature>
<evidence type="ECO:0000313" key="9">
    <source>
        <dbReference type="EMBL" id="RIY32460.1"/>
    </source>
</evidence>